<evidence type="ECO:0000313" key="4">
    <source>
        <dbReference type="Proteomes" id="UP000324897"/>
    </source>
</evidence>
<gene>
    <name evidence="3" type="ORF">EJB05_41289</name>
</gene>
<dbReference type="AlphaFoldDB" id="A0A5J9T9B2"/>
<feature type="non-terminal residue" evidence="3">
    <location>
        <position position="1"/>
    </location>
</feature>
<evidence type="ECO:0000256" key="1">
    <source>
        <dbReference type="SAM" id="MobiDB-lite"/>
    </source>
</evidence>
<feature type="region of interest" description="Disordered" evidence="1">
    <location>
        <begin position="1"/>
        <end position="32"/>
    </location>
</feature>
<dbReference type="Gramene" id="TVU07912">
    <property type="protein sequence ID" value="TVU07912"/>
    <property type="gene ID" value="EJB05_41289"/>
</dbReference>
<dbReference type="Pfam" id="PF07762">
    <property type="entry name" value="DUF1618"/>
    <property type="match status" value="1"/>
</dbReference>
<sequence>MSSSSQNKRQVRTAEEDDEVEKKHAKKQRKTATSDGWLLLDRCAYPDRSETPDGDRAHAADAAAGHTVCTASAVTSQGARFELSLRAQEPPGVTRLAFTADVPGDILSSYKPPDTGPYHFFPFRPRSAEFNLRVVASDDTAVLVETLCLGSDYFVLDRVDDDDALSPPVLTRLPGTPPRVHGGMGIMRRGGGREGEGYVVAALHQAVSPEPSWHVSFFSSSSSATAWRRREARLPAEVGGWLCWQIAAVLVCGGRFWWVDLQRGLLSCSVDSLLQQQHDDDAEQQPPLVLQFTPLPNVSMEQAKGAGYSDYPLVQDRCVAASAGRLRYVEMSVYRNIPRRAASSPPPLCDDCRGGSVTTWTLDGDTGAWAQDHALKLADVWRDESYGSTGLPRTAPEFPLVDPSDPNVVYFSMIIERGEGDGHVFGVDLSTRKVTACSGRYKGLNTGCCTLEPVFHR</sequence>
<dbReference type="EMBL" id="RWGY01000039">
    <property type="protein sequence ID" value="TVU07912.1"/>
    <property type="molecule type" value="Genomic_DNA"/>
</dbReference>
<dbReference type="OrthoDB" id="689668at2759"/>
<dbReference type="Proteomes" id="UP000324897">
    <property type="component" value="Chromosome 3"/>
</dbReference>
<protein>
    <recommendedName>
        <fullName evidence="2">DUF1618 domain-containing protein</fullName>
    </recommendedName>
</protein>
<evidence type="ECO:0000259" key="2">
    <source>
        <dbReference type="Pfam" id="PF07762"/>
    </source>
</evidence>
<evidence type="ECO:0000313" key="3">
    <source>
        <dbReference type="EMBL" id="TVU07912.1"/>
    </source>
</evidence>
<organism evidence="3 4">
    <name type="scientific">Eragrostis curvula</name>
    <name type="common">weeping love grass</name>
    <dbReference type="NCBI Taxonomy" id="38414"/>
    <lineage>
        <taxon>Eukaryota</taxon>
        <taxon>Viridiplantae</taxon>
        <taxon>Streptophyta</taxon>
        <taxon>Embryophyta</taxon>
        <taxon>Tracheophyta</taxon>
        <taxon>Spermatophyta</taxon>
        <taxon>Magnoliopsida</taxon>
        <taxon>Liliopsida</taxon>
        <taxon>Poales</taxon>
        <taxon>Poaceae</taxon>
        <taxon>PACMAD clade</taxon>
        <taxon>Chloridoideae</taxon>
        <taxon>Eragrostideae</taxon>
        <taxon>Eragrostidinae</taxon>
        <taxon>Eragrostis</taxon>
    </lineage>
</organism>
<proteinExistence type="predicted"/>
<reference evidence="3 4" key="1">
    <citation type="journal article" date="2019" name="Sci. Rep.">
        <title>A high-quality genome of Eragrostis curvula grass provides insights into Poaceae evolution and supports new strategies to enhance forage quality.</title>
        <authorList>
            <person name="Carballo J."/>
            <person name="Santos B.A.C.M."/>
            <person name="Zappacosta D."/>
            <person name="Garbus I."/>
            <person name="Selva J.P."/>
            <person name="Gallo C.A."/>
            <person name="Diaz A."/>
            <person name="Albertini E."/>
            <person name="Caccamo M."/>
            <person name="Echenique V."/>
        </authorList>
    </citation>
    <scope>NUCLEOTIDE SEQUENCE [LARGE SCALE GENOMIC DNA]</scope>
    <source>
        <strain evidence="4">cv. Victoria</strain>
        <tissue evidence="3">Leaf</tissue>
    </source>
</reference>
<dbReference type="InterPro" id="IPR011676">
    <property type="entry name" value="DUF1618"/>
</dbReference>
<dbReference type="PANTHER" id="PTHR33086:SF87">
    <property type="entry name" value="OS03G0384400 PROTEIN"/>
    <property type="match status" value="1"/>
</dbReference>
<accession>A0A5J9T9B2</accession>
<dbReference type="PANTHER" id="PTHR33086">
    <property type="entry name" value="OS05G0468200 PROTEIN-RELATED"/>
    <property type="match status" value="1"/>
</dbReference>
<comment type="caution">
    <text evidence="3">The sequence shown here is derived from an EMBL/GenBank/DDBJ whole genome shotgun (WGS) entry which is preliminary data.</text>
</comment>
<feature type="domain" description="DUF1618" evidence="2">
    <location>
        <begin position="258"/>
        <end position="410"/>
    </location>
</feature>
<keyword evidence="4" id="KW-1185">Reference proteome</keyword>
<name>A0A5J9T9B2_9POAL</name>